<feature type="domain" description="SCP2" evidence="1">
    <location>
        <begin position="31"/>
        <end position="130"/>
    </location>
</feature>
<dbReference type="Pfam" id="PF02036">
    <property type="entry name" value="SCP2"/>
    <property type="match status" value="1"/>
</dbReference>
<gene>
    <name evidence="2" type="ORF">J2851_000407</name>
</gene>
<evidence type="ECO:0000313" key="2">
    <source>
        <dbReference type="EMBL" id="MBP2290670.1"/>
    </source>
</evidence>
<dbReference type="SUPFAM" id="SSF55718">
    <property type="entry name" value="SCP-like"/>
    <property type="match status" value="1"/>
</dbReference>
<dbReference type="InterPro" id="IPR003033">
    <property type="entry name" value="SCP2_sterol-bd_dom"/>
</dbReference>
<organism evidence="2 3">
    <name type="scientific">Azospirillum rugosum</name>
    <dbReference type="NCBI Taxonomy" id="416170"/>
    <lineage>
        <taxon>Bacteria</taxon>
        <taxon>Pseudomonadati</taxon>
        <taxon>Pseudomonadota</taxon>
        <taxon>Alphaproteobacteria</taxon>
        <taxon>Rhodospirillales</taxon>
        <taxon>Azospirillaceae</taxon>
        <taxon>Azospirillum</taxon>
    </lineage>
</organism>
<accession>A0ABS4SDL4</accession>
<name>A0ABS4SDL4_9PROT</name>
<reference evidence="2 3" key="1">
    <citation type="submission" date="2021-03" db="EMBL/GenBank/DDBJ databases">
        <title>Genomic Encyclopedia of Type Strains, Phase III (KMG-III): the genomes of soil and plant-associated and newly described type strains.</title>
        <authorList>
            <person name="Whitman W."/>
        </authorList>
    </citation>
    <scope>NUCLEOTIDE SEQUENCE [LARGE SCALE GENOMIC DNA]</scope>
    <source>
        <strain evidence="2 3">IMMIB AFH-6</strain>
    </source>
</reference>
<proteinExistence type="predicted"/>
<keyword evidence="3" id="KW-1185">Reference proteome</keyword>
<evidence type="ECO:0000259" key="1">
    <source>
        <dbReference type="Pfam" id="PF02036"/>
    </source>
</evidence>
<dbReference type="InterPro" id="IPR036527">
    <property type="entry name" value="SCP2_sterol-bd_dom_sf"/>
</dbReference>
<dbReference type="EMBL" id="JAGINP010000001">
    <property type="protein sequence ID" value="MBP2290670.1"/>
    <property type="molecule type" value="Genomic_DNA"/>
</dbReference>
<protein>
    <submittedName>
        <fullName evidence="2">Lipid carrier protein YhbT</fullName>
    </submittedName>
</protein>
<dbReference type="RefSeq" id="WP_209763039.1">
    <property type="nucleotide sequence ID" value="NZ_JAGINP010000001.1"/>
</dbReference>
<comment type="caution">
    <text evidence="2">The sequence shown here is derived from an EMBL/GenBank/DDBJ whole genome shotgun (WGS) entry which is preliminary data.</text>
</comment>
<evidence type="ECO:0000313" key="3">
    <source>
        <dbReference type="Proteomes" id="UP000781958"/>
    </source>
</evidence>
<dbReference type="Proteomes" id="UP000781958">
    <property type="component" value="Unassembled WGS sequence"/>
</dbReference>
<sequence length="203" mass="21558">METAVAALALRLARVAGPRLGNPVLDRLSQVFARRHPRAAEALAELPAATVLVDPTDLPSGLLLRLGPGGLRLRLCDAAATTADAMVRGRFGALLDLAEGRIDGDALFFRRDLTIAGDTALVVALRNALDGEDIDLLAEIDAAAGPIGRFGPKARQHAAQTAARVAETLSGLRSALLRPEARRLDALERRVARVESRVESREP</sequence>